<keyword evidence="4" id="KW-1185">Reference proteome</keyword>
<feature type="chain" id="PRO_5020393721" evidence="1">
    <location>
        <begin position="39"/>
        <end position="658"/>
    </location>
</feature>
<dbReference type="InterPro" id="IPR006311">
    <property type="entry name" value="TAT_signal"/>
</dbReference>
<dbReference type="PROSITE" id="PS51318">
    <property type="entry name" value="TAT"/>
    <property type="match status" value="1"/>
</dbReference>
<dbReference type="InterPro" id="IPR050281">
    <property type="entry name" value="Flavin_monoamine_oxidase"/>
</dbReference>
<feature type="signal peptide" evidence="1">
    <location>
        <begin position="1"/>
        <end position="38"/>
    </location>
</feature>
<dbReference type="RefSeq" id="WP_133903208.1">
    <property type="nucleotide sequence ID" value="NZ_SOCP01000004.1"/>
</dbReference>
<dbReference type="Gene3D" id="1.10.10.1790">
    <property type="match status" value="1"/>
</dbReference>
<dbReference type="OrthoDB" id="337830at2"/>
<dbReference type="Gene3D" id="6.10.250.1500">
    <property type="match status" value="1"/>
</dbReference>
<dbReference type="Gene3D" id="3.30.70.2100">
    <property type="match status" value="1"/>
</dbReference>
<dbReference type="InterPro" id="IPR002937">
    <property type="entry name" value="Amino_oxidase"/>
</dbReference>
<evidence type="ECO:0000313" key="3">
    <source>
        <dbReference type="EMBL" id="TDV54249.1"/>
    </source>
</evidence>
<dbReference type="Gene3D" id="6.10.140.1210">
    <property type="match status" value="1"/>
</dbReference>
<dbReference type="GO" id="GO:0009063">
    <property type="term" value="P:amino acid catabolic process"/>
    <property type="evidence" value="ECO:0007669"/>
    <property type="project" value="TreeGrafter"/>
</dbReference>
<evidence type="ECO:0000259" key="2">
    <source>
        <dbReference type="Pfam" id="PF01593"/>
    </source>
</evidence>
<dbReference type="SUPFAM" id="SSF54373">
    <property type="entry name" value="FAD-linked reductases, C-terminal domain"/>
    <property type="match status" value="1"/>
</dbReference>
<evidence type="ECO:0000256" key="1">
    <source>
        <dbReference type="SAM" id="SignalP"/>
    </source>
</evidence>
<dbReference type="AlphaFoldDB" id="A0A4R7VXP7"/>
<comment type="caution">
    <text evidence="3">The sequence shown here is derived from an EMBL/GenBank/DDBJ whole genome shotgun (WGS) entry which is preliminary data.</text>
</comment>
<organism evidence="3 4">
    <name type="scientific">Actinophytocola oryzae</name>
    <dbReference type="NCBI Taxonomy" id="502181"/>
    <lineage>
        <taxon>Bacteria</taxon>
        <taxon>Bacillati</taxon>
        <taxon>Actinomycetota</taxon>
        <taxon>Actinomycetes</taxon>
        <taxon>Pseudonocardiales</taxon>
        <taxon>Pseudonocardiaceae</taxon>
    </lineage>
</organism>
<dbReference type="InterPro" id="IPR036188">
    <property type="entry name" value="FAD/NAD-bd_sf"/>
</dbReference>
<name>A0A4R7VXP7_9PSEU</name>
<dbReference type="PANTHER" id="PTHR10742">
    <property type="entry name" value="FLAVIN MONOAMINE OXIDASE"/>
    <property type="match status" value="1"/>
</dbReference>
<feature type="domain" description="Amine oxidase" evidence="2">
    <location>
        <begin position="104"/>
        <end position="654"/>
    </location>
</feature>
<dbReference type="GO" id="GO:0001716">
    <property type="term" value="F:L-amino-acid oxidase activity"/>
    <property type="evidence" value="ECO:0007669"/>
    <property type="project" value="TreeGrafter"/>
</dbReference>
<dbReference type="Proteomes" id="UP000294927">
    <property type="component" value="Unassembled WGS sequence"/>
</dbReference>
<gene>
    <name evidence="3" type="ORF">CLV71_104720</name>
</gene>
<keyword evidence="1" id="KW-0732">Signal</keyword>
<dbReference type="EMBL" id="SOCP01000004">
    <property type="protein sequence ID" value="TDV54249.1"/>
    <property type="molecule type" value="Genomic_DNA"/>
</dbReference>
<evidence type="ECO:0000313" key="4">
    <source>
        <dbReference type="Proteomes" id="UP000294927"/>
    </source>
</evidence>
<dbReference type="Gene3D" id="1.10.405.10">
    <property type="entry name" value="Guanine Nucleotide Dissociation Inhibitor, domain 1"/>
    <property type="match status" value="1"/>
</dbReference>
<dbReference type="SUPFAM" id="SSF51905">
    <property type="entry name" value="FAD/NAD(P)-binding domain"/>
    <property type="match status" value="1"/>
</dbReference>
<reference evidence="3 4" key="1">
    <citation type="submission" date="2019-03" db="EMBL/GenBank/DDBJ databases">
        <title>Genomic Encyclopedia of Archaeal and Bacterial Type Strains, Phase II (KMG-II): from individual species to whole genera.</title>
        <authorList>
            <person name="Goeker M."/>
        </authorList>
    </citation>
    <scope>NUCLEOTIDE SEQUENCE [LARGE SCALE GENOMIC DNA]</scope>
    <source>
        <strain evidence="3 4">DSM 45499</strain>
    </source>
</reference>
<dbReference type="Pfam" id="PF01593">
    <property type="entry name" value="Amino_oxidase"/>
    <property type="match status" value="1"/>
</dbReference>
<dbReference type="Gene3D" id="3.30.1490.470">
    <property type="match status" value="1"/>
</dbReference>
<accession>A0A4R7VXP7</accession>
<dbReference type="Gene3D" id="3.50.50.60">
    <property type="entry name" value="FAD/NAD(P)-binding domain"/>
    <property type="match status" value="1"/>
</dbReference>
<dbReference type="PANTHER" id="PTHR10742:SF342">
    <property type="entry name" value="AMINE OXIDASE"/>
    <property type="match status" value="1"/>
</dbReference>
<sequence length="658" mass="72105">MEPRGARSLGRRSFLTAAGLAAAAPAAGGLLAPGVAAAAPAVLPGVKAVPDDARWQTCLRLARELLLVGPNGEDLKLEYLRVLLDDGLPRTTSPKKVLVVGAGIAGLVSALLLRRAGHQVTVVEANGSRVGGRVKTFRRGPESDAAPFADERQYAEAGAMRLPDFHPLTLGLIDHLGLRRRLFYNVDVKPGTGTDVVPPVVYRSFTGVEWRNGPDQPGFRPPEQAMRTWIHTNGQLVRRADYAQDPGPINGGFGVPGAQAAATAGATLDRALDPVRDYYSTATADGRVDKPMAEWVDGWAKVIYDFDNYSMGGFLTDHLGLDERTVDAIGTIENLTSRIPLSFMHSFLTRSLVSNQATYWEIEGGTAELPYALVGELGDDLRMNRRMTRLHYWTPETDGESPHVREDGPRVWVETVSETGATDSVSGTPGETETFTADVAIVTVPFTALRHVETSPMFSYGKRRAVMELHYDSATKVLLEFSRRWWEFTEDDWRRELDAIEPGLYEQYDGEAAGTVGGGSVTDNPNRFVYFPSHPVAGSDGGVVLASYSWAADASRWDSLHDDERYAYAMRGMQALYGKRIEAFFTGRGQTQSWLRNRYALGEAAVFTPRQFTELHPSITTSEGPVHFAGEHTSLKHSWIEGALESAVRVALEVNERR</sequence>
<dbReference type="Gene3D" id="3.30.160.490">
    <property type="match status" value="1"/>
</dbReference>
<proteinExistence type="predicted"/>
<protein>
    <submittedName>
        <fullName evidence="3">Monoamine oxidase</fullName>
    </submittedName>
</protein>
<dbReference type="Gene3D" id="1.10.10.1620">
    <property type="match status" value="1"/>
</dbReference>